<dbReference type="GO" id="GO:0032259">
    <property type="term" value="P:methylation"/>
    <property type="evidence" value="ECO:0007669"/>
    <property type="project" value="UniProtKB-KW"/>
</dbReference>
<evidence type="ECO:0000313" key="1">
    <source>
        <dbReference type="EMBL" id="KKS02977.1"/>
    </source>
</evidence>
<dbReference type="CDD" id="cd02440">
    <property type="entry name" value="AdoMet_MTases"/>
    <property type="match status" value="1"/>
</dbReference>
<keyword evidence="1" id="KW-0808">Transferase</keyword>
<organism evidence="1 2">
    <name type="scientific">candidate division WWE3 bacterium GW2011_GWC2_41_23</name>
    <dbReference type="NCBI Taxonomy" id="1619123"/>
    <lineage>
        <taxon>Bacteria</taxon>
        <taxon>Katanobacteria</taxon>
    </lineage>
</organism>
<dbReference type="Pfam" id="PF13489">
    <property type="entry name" value="Methyltransf_23"/>
    <property type="match status" value="1"/>
</dbReference>
<dbReference type="PANTHER" id="PTHR43861:SF6">
    <property type="entry name" value="METHYLTRANSFERASE TYPE 11"/>
    <property type="match status" value="1"/>
</dbReference>
<comment type="caution">
    <text evidence="1">The sequence shown here is derived from an EMBL/GenBank/DDBJ whole genome shotgun (WGS) entry which is preliminary data.</text>
</comment>
<proteinExistence type="predicted"/>
<evidence type="ECO:0000313" key="2">
    <source>
        <dbReference type="Proteomes" id="UP000033947"/>
    </source>
</evidence>
<name>A0A0G0VTF5_UNCKA</name>
<dbReference type="PANTHER" id="PTHR43861">
    <property type="entry name" value="TRANS-ACONITATE 2-METHYLTRANSFERASE-RELATED"/>
    <property type="match status" value="1"/>
</dbReference>
<dbReference type="AlphaFoldDB" id="A0A0G0VTF5"/>
<dbReference type="SUPFAM" id="SSF53335">
    <property type="entry name" value="S-adenosyl-L-methionine-dependent methyltransferases"/>
    <property type="match status" value="1"/>
</dbReference>
<dbReference type="EMBL" id="LCBB01000007">
    <property type="protein sequence ID" value="KKS02977.1"/>
    <property type="molecule type" value="Genomic_DNA"/>
</dbReference>
<dbReference type="Gene3D" id="3.40.50.150">
    <property type="entry name" value="Vaccinia Virus protein VP39"/>
    <property type="match status" value="1"/>
</dbReference>
<reference evidence="1 2" key="1">
    <citation type="journal article" date="2015" name="Nature">
        <title>rRNA introns, odd ribosomes, and small enigmatic genomes across a large radiation of phyla.</title>
        <authorList>
            <person name="Brown C.T."/>
            <person name="Hug L.A."/>
            <person name="Thomas B.C."/>
            <person name="Sharon I."/>
            <person name="Castelle C.J."/>
            <person name="Singh A."/>
            <person name="Wilkins M.J."/>
            <person name="Williams K.H."/>
            <person name="Banfield J.F."/>
        </authorList>
    </citation>
    <scope>NUCLEOTIDE SEQUENCE [LARGE SCALE GENOMIC DNA]</scope>
</reference>
<dbReference type="InterPro" id="IPR029063">
    <property type="entry name" value="SAM-dependent_MTases_sf"/>
</dbReference>
<keyword evidence="1" id="KW-0489">Methyltransferase</keyword>
<dbReference type="GO" id="GO:0008168">
    <property type="term" value="F:methyltransferase activity"/>
    <property type="evidence" value="ECO:0007669"/>
    <property type="project" value="UniProtKB-KW"/>
</dbReference>
<protein>
    <submittedName>
        <fullName evidence="1">Methyltransferase type 11</fullName>
    </submittedName>
</protein>
<dbReference type="Proteomes" id="UP000033947">
    <property type="component" value="Unassembled WGS sequence"/>
</dbReference>
<gene>
    <name evidence="1" type="ORF">UU55_C0007G0022</name>
</gene>
<accession>A0A0G0VTF5</accession>
<sequence length="274" mass="31235">MNSCDVCKNEGLKKITLSGFSILKCGNCGFGRLEILPEVETANKIYGSEYFDEKSEPDHLKDSKKKYLFVKNYLEGTNTILDFGCGTGNFLLAVKPDGHSIYGHDISQHAAQVASKRLNANVTSGPAFEETFNEGQFDCITCFDVIEHLSDYRDKIRLFRRWLKLDGLLFITTPNINSWDATVLGKRWYGFKKYPEHVVYFSPKSITELLKSEGFDIQKIKVWGFVRSFKYIIEHLFQDRGAGRILMRTTNKLGLGSAEIYLPMVDMVVVARKH</sequence>